<evidence type="ECO:0000313" key="1">
    <source>
        <dbReference type="EMBL" id="QHT04616.1"/>
    </source>
</evidence>
<sequence length="94" mass="11576">MTNYFITPTSYREDKLIFLDPLLSDFKINTNTYKHETEFYNSINYLTLNDMFKLNLNTYLTWTDNMIKKYIHFARYMGYQQMYLSKGGYIYFYD</sequence>
<organism evidence="1">
    <name type="scientific">viral metagenome</name>
    <dbReference type="NCBI Taxonomy" id="1070528"/>
    <lineage>
        <taxon>unclassified sequences</taxon>
        <taxon>metagenomes</taxon>
        <taxon>organismal metagenomes</taxon>
    </lineage>
</organism>
<accession>A0A6C0CIL6</accession>
<protein>
    <submittedName>
        <fullName evidence="1">Uncharacterized protein</fullName>
    </submittedName>
</protein>
<dbReference type="EMBL" id="MN739435">
    <property type="protein sequence ID" value="QHT04616.1"/>
    <property type="molecule type" value="Genomic_DNA"/>
</dbReference>
<name>A0A6C0CIL6_9ZZZZ</name>
<dbReference type="AlphaFoldDB" id="A0A6C0CIL6"/>
<proteinExistence type="predicted"/>
<reference evidence="1" key="1">
    <citation type="journal article" date="2020" name="Nature">
        <title>Giant virus diversity and host interactions through global metagenomics.</title>
        <authorList>
            <person name="Schulz F."/>
            <person name="Roux S."/>
            <person name="Paez-Espino D."/>
            <person name="Jungbluth S."/>
            <person name="Walsh D.A."/>
            <person name="Denef V.J."/>
            <person name="McMahon K.D."/>
            <person name="Konstantinidis K.T."/>
            <person name="Eloe-Fadrosh E.A."/>
            <person name="Kyrpides N.C."/>
            <person name="Woyke T."/>
        </authorList>
    </citation>
    <scope>NUCLEOTIDE SEQUENCE</scope>
    <source>
        <strain evidence="1">GVMAG-M-3300021343-4</strain>
    </source>
</reference>